<dbReference type="GO" id="GO:0005737">
    <property type="term" value="C:cytoplasm"/>
    <property type="evidence" value="ECO:0007669"/>
    <property type="project" value="TreeGrafter"/>
</dbReference>
<organism evidence="2 3">
    <name type="scientific">Phaeodactylum tricornutum (strain CCAP 1055/1)</name>
    <dbReference type="NCBI Taxonomy" id="556484"/>
    <lineage>
        <taxon>Eukaryota</taxon>
        <taxon>Sar</taxon>
        <taxon>Stramenopiles</taxon>
        <taxon>Ochrophyta</taxon>
        <taxon>Bacillariophyta</taxon>
        <taxon>Bacillariophyceae</taxon>
        <taxon>Bacillariophycidae</taxon>
        <taxon>Naviculales</taxon>
        <taxon>Phaeodactylaceae</taxon>
        <taxon>Phaeodactylum</taxon>
    </lineage>
</organism>
<protein>
    <recommendedName>
        <fullName evidence="1">FAD dependent oxidoreductase domain-containing protein</fullName>
    </recommendedName>
</protein>
<dbReference type="InterPro" id="IPR006076">
    <property type="entry name" value="FAD-dep_OxRdtase"/>
</dbReference>
<proteinExistence type="predicted"/>
<dbReference type="KEGG" id="pti:PHATRDRAFT_39247"/>
<feature type="domain" description="FAD dependent oxidoreductase" evidence="1">
    <location>
        <begin position="43"/>
        <end position="406"/>
    </location>
</feature>
<evidence type="ECO:0000259" key="1">
    <source>
        <dbReference type="Pfam" id="PF01266"/>
    </source>
</evidence>
<dbReference type="PaxDb" id="2850-Phatr39247"/>
<dbReference type="Proteomes" id="UP000000759">
    <property type="component" value="Chromosome 19"/>
</dbReference>
<keyword evidence="3" id="KW-1185">Reference proteome</keyword>
<dbReference type="EMBL" id="CM000621">
    <property type="protein sequence ID" value="EEC44973.1"/>
    <property type="molecule type" value="Genomic_DNA"/>
</dbReference>
<sequence length="430" mass="46592">MTISRGPNFCVALTTVRQRAVVQTRARTKTKMALDSALSTPQRVAVIGGGLAGLSTTYHLLEKMPSGRHLSVEVFDKGLVGTAGASAVAGGLLHPLSPRGKLVHLGMEGLQATNYLLDKAQRSSADVGCTPESVVLRNELYRVAMTPNNVKQLQTTAQTLPELCEWVDSGTDLSGLFSEGDNSVLGALRMYNGCKVIHPPSYLSSLWAACESLADEKELSVSWNIIHGDDGFTESTLSAWKNRLKDFDAVVVSAGSGMFGTFLPLASLPIQLVRGQSLEMRIPSDAQWSKNALLCGKYVSPLADKDTVLVGATHEFQENALNVKGVLAELKIRTEGMVPKLWEQGVIQRMTVGYRVQSERGRHGRLPIVGRIPMPFAEALHRNAWVFSGLSSRGLLYHGIFGEALAGAVLQGNESLIHVSYPELAWWQKS</sequence>
<dbReference type="eggNOG" id="ENOG502QQBA">
    <property type="taxonomic scope" value="Eukaryota"/>
</dbReference>
<dbReference type="SUPFAM" id="SSF51905">
    <property type="entry name" value="FAD/NAD(P)-binding domain"/>
    <property type="match status" value="1"/>
</dbReference>
<evidence type="ECO:0000313" key="2">
    <source>
        <dbReference type="EMBL" id="EEC44973.1"/>
    </source>
</evidence>
<dbReference type="OMA" id="CKYWLFG"/>
<dbReference type="InterPro" id="IPR036188">
    <property type="entry name" value="FAD/NAD-bd_sf"/>
</dbReference>
<dbReference type="InParanoid" id="B7G843"/>
<gene>
    <name evidence="2" type="ORF">PHATRDRAFT_39247</name>
</gene>
<evidence type="ECO:0000313" key="3">
    <source>
        <dbReference type="Proteomes" id="UP000000759"/>
    </source>
</evidence>
<name>B7G843_PHATC</name>
<dbReference type="Gene3D" id="3.50.50.60">
    <property type="entry name" value="FAD/NAD(P)-binding domain"/>
    <property type="match status" value="1"/>
</dbReference>
<dbReference type="RefSeq" id="XP_002183273.1">
    <property type="nucleotide sequence ID" value="XM_002183237.1"/>
</dbReference>
<dbReference type="STRING" id="556484.B7G843"/>
<dbReference type="Gene3D" id="3.30.9.10">
    <property type="entry name" value="D-Amino Acid Oxidase, subunit A, domain 2"/>
    <property type="match status" value="1"/>
</dbReference>
<dbReference type="PANTHER" id="PTHR13847">
    <property type="entry name" value="SARCOSINE DEHYDROGENASE-RELATED"/>
    <property type="match status" value="1"/>
</dbReference>
<dbReference type="Pfam" id="PF01266">
    <property type="entry name" value="DAO"/>
    <property type="match status" value="1"/>
</dbReference>
<dbReference type="GeneID" id="7195185"/>
<dbReference type="AlphaFoldDB" id="B7G843"/>
<accession>B7G843</accession>
<reference evidence="2 3" key="1">
    <citation type="journal article" date="2008" name="Nature">
        <title>The Phaeodactylum genome reveals the evolutionary history of diatom genomes.</title>
        <authorList>
            <person name="Bowler C."/>
            <person name="Allen A.E."/>
            <person name="Badger J.H."/>
            <person name="Grimwood J."/>
            <person name="Jabbari K."/>
            <person name="Kuo A."/>
            <person name="Maheswari U."/>
            <person name="Martens C."/>
            <person name="Maumus F."/>
            <person name="Otillar R.P."/>
            <person name="Rayko E."/>
            <person name="Salamov A."/>
            <person name="Vandepoele K."/>
            <person name="Beszteri B."/>
            <person name="Gruber A."/>
            <person name="Heijde M."/>
            <person name="Katinka M."/>
            <person name="Mock T."/>
            <person name="Valentin K."/>
            <person name="Verret F."/>
            <person name="Berges J.A."/>
            <person name="Brownlee C."/>
            <person name="Cadoret J.P."/>
            <person name="Chiovitti A."/>
            <person name="Choi C.J."/>
            <person name="Coesel S."/>
            <person name="De Martino A."/>
            <person name="Detter J.C."/>
            <person name="Durkin C."/>
            <person name="Falciatore A."/>
            <person name="Fournet J."/>
            <person name="Haruta M."/>
            <person name="Huysman M.J."/>
            <person name="Jenkins B.D."/>
            <person name="Jiroutova K."/>
            <person name="Jorgensen R.E."/>
            <person name="Joubert Y."/>
            <person name="Kaplan A."/>
            <person name="Kroger N."/>
            <person name="Kroth P.G."/>
            <person name="La Roche J."/>
            <person name="Lindquist E."/>
            <person name="Lommer M."/>
            <person name="Martin-Jezequel V."/>
            <person name="Lopez P.J."/>
            <person name="Lucas S."/>
            <person name="Mangogna M."/>
            <person name="McGinnis K."/>
            <person name="Medlin L.K."/>
            <person name="Montsant A."/>
            <person name="Oudot-Le Secq M.P."/>
            <person name="Napoli C."/>
            <person name="Obornik M."/>
            <person name="Parker M.S."/>
            <person name="Petit J.L."/>
            <person name="Porcel B.M."/>
            <person name="Poulsen N."/>
            <person name="Robison M."/>
            <person name="Rychlewski L."/>
            <person name="Rynearson T.A."/>
            <person name="Schmutz J."/>
            <person name="Shapiro H."/>
            <person name="Siaut M."/>
            <person name="Stanley M."/>
            <person name="Sussman M.R."/>
            <person name="Taylor A.R."/>
            <person name="Vardi A."/>
            <person name="von Dassow P."/>
            <person name="Vyverman W."/>
            <person name="Willis A."/>
            <person name="Wyrwicz L.S."/>
            <person name="Rokhsar D.S."/>
            <person name="Weissenbach J."/>
            <person name="Armbrust E.V."/>
            <person name="Green B.R."/>
            <person name="Van de Peer Y."/>
            <person name="Grigoriev I.V."/>
        </authorList>
    </citation>
    <scope>NUCLEOTIDE SEQUENCE [LARGE SCALE GENOMIC DNA]</scope>
    <source>
        <strain evidence="2 3">CCAP 1055/1</strain>
    </source>
</reference>
<dbReference type="OrthoDB" id="547145at2759"/>
<dbReference type="PANTHER" id="PTHR13847:SF261">
    <property type="entry name" value="FAD-DEPENDENT OXIDOREDUCTASE FAMILY PROTEIN"/>
    <property type="match status" value="1"/>
</dbReference>
<reference evidence="3" key="2">
    <citation type="submission" date="2008-08" db="EMBL/GenBank/DDBJ databases">
        <authorList>
            <consortium name="Diatom Consortium"/>
            <person name="Grigoriev I."/>
            <person name="Grimwood J."/>
            <person name="Kuo A."/>
            <person name="Otillar R.P."/>
            <person name="Salamov A."/>
            <person name="Detter J.C."/>
            <person name="Lindquist E."/>
            <person name="Shapiro H."/>
            <person name="Lucas S."/>
            <person name="Glavina del Rio T."/>
            <person name="Pitluck S."/>
            <person name="Rokhsar D."/>
            <person name="Bowler C."/>
        </authorList>
    </citation>
    <scope>GENOME REANNOTATION</scope>
    <source>
        <strain evidence="3">CCAP 1055/1</strain>
    </source>
</reference>
<dbReference type="HOGENOM" id="CLU_056488_1_0_1"/>